<dbReference type="InterPro" id="IPR015153">
    <property type="entry name" value="EF-hand_dom_typ1"/>
</dbReference>
<dbReference type="Pfam" id="PF09068">
    <property type="entry name" value="EF-hand_2"/>
    <property type="match status" value="1"/>
</dbReference>
<dbReference type="SUPFAM" id="SSF47473">
    <property type="entry name" value="EF-hand"/>
    <property type="match status" value="2"/>
</dbReference>
<dbReference type="GO" id="GO:0042383">
    <property type="term" value="C:sarcolemma"/>
    <property type="evidence" value="ECO:0007669"/>
    <property type="project" value="UniProtKB-SubCell"/>
</dbReference>
<keyword evidence="16" id="KW-1185">Reference proteome</keyword>
<keyword evidence="6 11" id="KW-0863">Zinc-finger</keyword>
<feature type="domain" description="WW" evidence="13">
    <location>
        <begin position="6"/>
        <end position="44"/>
    </location>
</feature>
<dbReference type="Proteomes" id="UP000593567">
    <property type="component" value="Unassembled WGS sequence"/>
</dbReference>
<accession>A0A7J7JS48</accession>
<dbReference type="SMART" id="SM00291">
    <property type="entry name" value="ZnF_ZZ"/>
    <property type="match status" value="1"/>
</dbReference>
<evidence type="ECO:0000313" key="15">
    <source>
        <dbReference type="EMBL" id="KAF6028733.1"/>
    </source>
</evidence>
<feature type="compositionally biased region" description="Basic and acidic residues" evidence="12">
    <location>
        <begin position="465"/>
        <end position="475"/>
    </location>
</feature>
<evidence type="ECO:0000256" key="8">
    <source>
        <dbReference type="ARBA" id="ARBA00022837"/>
    </source>
</evidence>
<feature type="compositionally biased region" description="Polar residues" evidence="12">
    <location>
        <begin position="476"/>
        <end position="499"/>
    </location>
</feature>
<keyword evidence="10" id="KW-0206">Cytoskeleton</keyword>
<keyword evidence="5" id="KW-0479">Metal-binding</keyword>
<dbReference type="PROSITE" id="PS01357">
    <property type="entry name" value="ZF_ZZ_1"/>
    <property type="match status" value="1"/>
</dbReference>
<evidence type="ECO:0000256" key="3">
    <source>
        <dbReference type="ARBA" id="ARBA00022475"/>
    </source>
</evidence>
<evidence type="ECO:0000256" key="7">
    <source>
        <dbReference type="ARBA" id="ARBA00022833"/>
    </source>
</evidence>
<organism evidence="15 16">
    <name type="scientific">Bugula neritina</name>
    <name type="common">Brown bryozoan</name>
    <name type="synonym">Sertularia neritina</name>
    <dbReference type="NCBI Taxonomy" id="10212"/>
    <lineage>
        <taxon>Eukaryota</taxon>
        <taxon>Metazoa</taxon>
        <taxon>Spiralia</taxon>
        <taxon>Lophotrochozoa</taxon>
        <taxon>Bryozoa</taxon>
        <taxon>Gymnolaemata</taxon>
        <taxon>Cheilostomatida</taxon>
        <taxon>Flustrina</taxon>
        <taxon>Buguloidea</taxon>
        <taxon>Bugulidae</taxon>
        <taxon>Bugula</taxon>
    </lineage>
</organism>
<keyword evidence="8" id="KW-0106">Calcium</keyword>
<evidence type="ECO:0000256" key="1">
    <source>
        <dbReference type="ARBA" id="ARBA00004245"/>
    </source>
</evidence>
<dbReference type="OrthoDB" id="10057795at2759"/>
<dbReference type="GO" id="GO:0099536">
    <property type="term" value="P:synaptic signaling"/>
    <property type="evidence" value="ECO:0007669"/>
    <property type="project" value="TreeGrafter"/>
</dbReference>
<keyword evidence="9" id="KW-0472">Membrane</keyword>
<dbReference type="AlphaFoldDB" id="A0A7J7JS48"/>
<dbReference type="PANTHER" id="PTHR12268">
    <property type="entry name" value="E3 UBIQUITIN-PROTEIN LIGASE KCMF1"/>
    <property type="match status" value="1"/>
</dbReference>
<evidence type="ECO:0000256" key="11">
    <source>
        <dbReference type="PROSITE-ProRule" id="PRU00228"/>
    </source>
</evidence>
<dbReference type="InterPro" id="IPR001202">
    <property type="entry name" value="WW_dom"/>
</dbReference>
<dbReference type="SUPFAM" id="SSF57850">
    <property type="entry name" value="RING/U-box"/>
    <property type="match status" value="1"/>
</dbReference>
<feature type="region of interest" description="Disordered" evidence="12">
    <location>
        <begin position="513"/>
        <end position="532"/>
    </location>
</feature>
<evidence type="ECO:0000256" key="4">
    <source>
        <dbReference type="ARBA" id="ARBA00022490"/>
    </source>
</evidence>
<keyword evidence="4" id="KW-0963">Cytoplasm</keyword>
<dbReference type="InterPro" id="IPR050774">
    <property type="entry name" value="KCMF1/Dystrophin"/>
</dbReference>
<dbReference type="Pfam" id="PF09069">
    <property type="entry name" value="EF-hand_3"/>
    <property type="match status" value="1"/>
</dbReference>
<comment type="subcellular location">
    <subcellularLocation>
        <location evidence="2">Cell membrane</location>
        <location evidence="2">Sarcolemma</location>
        <topology evidence="2">Peripheral membrane protein</topology>
        <orientation evidence="2">Cytoplasmic side</orientation>
    </subcellularLocation>
    <subcellularLocation>
        <location evidence="1">Cytoplasm</location>
        <location evidence="1">Cytoskeleton</location>
    </subcellularLocation>
</comment>
<dbReference type="Gene3D" id="3.30.60.90">
    <property type="match status" value="1"/>
</dbReference>
<dbReference type="GO" id="GO:0005737">
    <property type="term" value="C:cytoplasm"/>
    <property type="evidence" value="ECO:0007669"/>
    <property type="project" value="UniProtKB-ARBA"/>
</dbReference>
<evidence type="ECO:0000256" key="6">
    <source>
        <dbReference type="ARBA" id="ARBA00022771"/>
    </source>
</evidence>
<evidence type="ECO:0000256" key="9">
    <source>
        <dbReference type="ARBA" id="ARBA00023136"/>
    </source>
</evidence>
<dbReference type="CDD" id="cd00201">
    <property type="entry name" value="WW"/>
    <property type="match status" value="1"/>
</dbReference>
<dbReference type="GO" id="GO:0045202">
    <property type="term" value="C:synapse"/>
    <property type="evidence" value="ECO:0007669"/>
    <property type="project" value="GOC"/>
</dbReference>
<evidence type="ECO:0000256" key="12">
    <source>
        <dbReference type="SAM" id="MobiDB-lite"/>
    </source>
</evidence>
<proteinExistence type="predicted"/>
<dbReference type="InterPro" id="IPR000433">
    <property type="entry name" value="Znf_ZZ"/>
</dbReference>
<dbReference type="EMBL" id="VXIV02001921">
    <property type="protein sequence ID" value="KAF6028733.1"/>
    <property type="molecule type" value="Genomic_DNA"/>
</dbReference>
<feature type="region of interest" description="Disordered" evidence="12">
    <location>
        <begin position="451"/>
        <end position="499"/>
    </location>
</feature>
<dbReference type="Gene3D" id="6.10.140.70">
    <property type="match status" value="1"/>
</dbReference>
<evidence type="ECO:0000256" key="10">
    <source>
        <dbReference type="ARBA" id="ARBA00023212"/>
    </source>
</evidence>
<feature type="domain" description="ZZ-type" evidence="14">
    <location>
        <begin position="252"/>
        <end position="308"/>
    </location>
</feature>
<dbReference type="GO" id="GO:0008270">
    <property type="term" value="F:zinc ion binding"/>
    <property type="evidence" value="ECO:0007669"/>
    <property type="project" value="UniProtKB-KW"/>
</dbReference>
<dbReference type="GO" id="GO:0003779">
    <property type="term" value="F:actin binding"/>
    <property type="evidence" value="ECO:0007669"/>
    <property type="project" value="UniProtKB-KW"/>
</dbReference>
<reference evidence="15" key="1">
    <citation type="submission" date="2020-06" db="EMBL/GenBank/DDBJ databases">
        <title>Draft genome of Bugula neritina, a colonial animal packing powerful symbionts and potential medicines.</title>
        <authorList>
            <person name="Rayko M."/>
        </authorList>
    </citation>
    <scope>NUCLEOTIDE SEQUENCE [LARGE SCALE GENOMIC DNA]</scope>
    <source>
        <strain evidence="15">Kwan_BN1</strain>
    </source>
</reference>
<dbReference type="GO" id="GO:0016010">
    <property type="term" value="C:dystrophin-associated glycoprotein complex"/>
    <property type="evidence" value="ECO:0007669"/>
    <property type="project" value="UniProtKB-ARBA"/>
</dbReference>
<dbReference type="InterPro" id="IPR015154">
    <property type="entry name" value="EF-hand_dom_typ2"/>
</dbReference>
<evidence type="ECO:0000256" key="2">
    <source>
        <dbReference type="ARBA" id="ARBA00004278"/>
    </source>
</evidence>
<dbReference type="GO" id="GO:0005856">
    <property type="term" value="C:cytoskeleton"/>
    <property type="evidence" value="ECO:0007669"/>
    <property type="project" value="UniProtKB-SubCell"/>
</dbReference>
<keyword evidence="7" id="KW-0862">Zinc</keyword>
<protein>
    <submittedName>
        <fullName evidence="15">Uncharacterized protein</fullName>
    </submittedName>
</protein>
<keyword evidence="3" id="KW-1003">Cell membrane</keyword>
<evidence type="ECO:0000256" key="5">
    <source>
        <dbReference type="ARBA" id="ARBA00022723"/>
    </source>
</evidence>
<feature type="region of interest" description="Disordered" evidence="12">
    <location>
        <begin position="397"/>
        <end position="435"/>
    </location>
</feature>
<sequence>MLCVESKLEFPWQDEQVGKCYSRSGCPYYLNFRTMRSQWEHPYFAQVLTEAADYNDVIYAAYRTALKLLHIRNNHHLQSLDVDKISNAFSETIPLHGIRVSEYLTLSQLESVVSRLYLHCDTPLHHSVWTGAVSSCLLYFFDGKKKGTVNVLSVLVLLITLSSDKLVNKYAFLFQCLNQHDLVGAQDISHLKKIVFTILTRLNEDKAYKSAYEGNGTTMTKEMFLKWLLSEPKFIVWLSTLHRIHAAVSVRHTSIKCYRCKNCPVIGLRYRCLQCFGVDLCFQCFTRIPAYGRHDKSHAIEEYCLPSKKTQDVKAFLTKICNNVKKKSRHSKPLEFEFDLTGRRQPATVWHDSRFSDLSECQSSMDDELSSAIVSQKSQVSSSSRGAVIEYCPSLTRSGRVPDVNDEHNMRYSQSLPRRKSSRSSTQSPDQAKNIKISVIAVRDGSDIAPQLPEKLVHSPRSSKGHAEKSAHEKSTGTTKYLKSQHSDPYNSGSNTSELDFYSSSTRHAVPYVTSSHKYPPNHHPVGTSKPKVSRDAGNMFHNTICSEDEGIVVNSESDSSMSQFASFDTRELCAVTGQPSLPNYTDSINCKLAVSRLIPVKQSKYLVDYGRQPWNTNCEIFTADSSSQYDYNQDTLKKSDHCSGSPNKKAFDVNLTYKKPSNVVDGMYATSGTIIRAYQV</sequence>
<gene>
    <name evidence="15" type="ORF">EB796_012965</name>
</gene>
<name>A0A7J7JS48_BUGNE</name>
<dbReference type="Pfam" id="PF00569">
    <property type="entry name" value="ZZ"/>
    <property type="match status" value="1"/>
</dbReference>
<dbReference type="PROSITE" id="PS50135">
    <property type="entry name" value="ZF_ZZ_2"/>
    <property type="match status" value="1"/>
</dbReference>
<dbReference type="InterPro" id="IPR011992">
    <property type="entry name" value="EF-hand-dom_pair"/>
</dbReference>
<evidence type="ECO:0000259" key="13">
    <source>
        <dbReference type="PROSITE" id="PS50020"/>
    </source>
</evidence>
<dbReference type="PROSITE" id="PS50020">
    <property type="entry name" value="WW_DOMAIN_2"/>
    <property type="match status" value="1"/>
</dbReference>
<comment type="caution">
    <text evidence="15">The sequence shown here is derived from an EMBL/GenBank/DDBJ whole genome shotgun (WGS) entry which is preliminary data.</text>
</comment>
<dbReference type="PANTHER" id="PTHR12268:SF14">
    <property type="entry name" value="DYSTROPHIN-1"/>
    <property type="match status" value="1"/>
</dbReference>
<dbReference type="InterPro" id="IPR043145">
    <property type="entry name" value="Znf_ZZ_sf"/>
</dbReference>
<evidence type="ECO:0000313" key="16">
    <source>
        <dbReference type="Proteomes" id="UP000593567"/>
    </source>
</evidence>
<evidence type="ECO:0000259" key="14">
    <source>
        <dbReference type="PROSITE" id="PS50135"/>
    </source>
</evidence>